<comment type="catalytic activity">
    <reaction evidence="11">
        <text>alpha-NAD(+) + H2O = ADP-D-ribose + nicotinamide + H(+)</text>
        <dbReference type="Rhea" id="RHEA:68792"/>
        <dbReference type="ChEBI" id="CHEBI:15377"/>
        <dbReference type="ChEBI" id="CHEBI:15378"/>
        <dbReference type="ChEBI" id="CHEBI:17154"/>
        <dbReference type="ChEBI" id="CHEBI:57967"/>
        <dbReference type="ChEBI" id="CHEBI:77017"/>
    </reaction>
</comment>
<reference evidence="12 13" key="1">
    <citation type="submission" date="2024-07" db="EMBL/GenBank/DDBJ databases">
        <title>Section-level genome sequencing and comparative genomics of Aspergillus sections Usti and Cavernicolus.</title>
        <authorList>
            <consortium name="Lawrence Berkeley National Laboratory"/>
            <person name="Nybo J.L."/>
            <person name="Vesth T.C."/>
            <person name="Theobald S."/>
            <person name="Frisvad J.C."/>
            <person name="Larsen T.O."/>
            <person name="Kjaerboelling I."/>
            <person name="Rothschild-Mancinelli K."/>
            <person name="Lyhne E.K."/>
            <person name="Kogle M.E."/>
            <person name="Barry K."/>
            <person name="Clum A."/>
            <person name="Na H."/>
            <person name="Ledsgaard L."/>
            <person name="Lin J."/>
            <person name="Lipzen A."/>
            <person name="Kuo A."/>
            <person name="Riley R."/>
            <person name="Mondo S."/>
            <person name="Labutti K."/>
            <person name="Haridas S."/>
            <person name="Pangalinan J."/>
            <person name="Salamov A.A."/>
            <person name="Simmons B.A."/>
            <person name="Magnuson J.K."/>
            <person name="Chen J."/>
            <person name="Drula E."/>
            <person name="Henrissat B."/>
            <person name="Wiebenga A."/>
            <person name="Lubbers R.J."/>
            <person name="Gomes A.C."/>
            <person name="Makela M.R."/>
            <person name="Stajich J."/>
            <person name="Grigoriev I.V."/>
            <person name="Mortensen U.H."/>
            <person name="De Vries R.P."/>
            <person name="Baker S.E."/>
            <person name="Andersen M.R."/>
        </authorList>
    </citation>
    <scope>NUCLEOTIDE SEQUENCE [LARGE SCALE GENOMIC DNA]</scope>
    <source>
        <strain evidence="12 13">CBS 588.65</strain>
    </source>
</reference>
<organism evidence="12 13">
    <name type="scientific">Aspergillus granulosus</name>
    <dbReference type="NCBI Taxonomy" id="176169"/>
    <lineage>
        <taxon>Eukaryota</taxon>
        <taxon>Fungi</taxon>
        <taxon>Dikarya</taxon>
        <taxon>Ascomycota</taxon>
        <taxon>Pezizomycotina</taxon>
        <taxon>Eurotiomycetes</taxon>
        <taxon>Eurotiomycetidae</taxon>
        <taxon>Eurotiales</taxon>
        <taxon>Aspergillaceae</taxon>
        <taxon>Aspergillus</taxon>
        <taxon>Aspergillus subgen. Nidulantes</taxon>
    </lineage>
</organism>
<dbReference type="Pfam" id="PF03747">
    <property type="entry name" value="ADP_ribosyl_GH"/>
    <property type="match status" value="1"/>
</dbReference>
<sequence>METSSLRSRIKGSIFGVAVVDALGGPVEFQPRGSFDPVTDFQYNDNFNVPPGTWTDDTSMTLCLAQALIDSKGEFVSQAAIRNYINWWQNGYLSATNTCFDIGTGTVKALMIWQHYFEGSRGLQKDDPNGHEGGQPEIDRALRREHFCGNGSLMRVSPIALVYFRNLPEALTNAAASSEVTHPYPTCAEACTLYTRLLVLALHGASQTSLAASLAETPIRDAKLHERLSQYKDLADWESQDEANIKSSGFVVSTLEAALWAFFSTRSFREGALRAVNLGWDADTVGAVFGGLAGAFYGIEEIPTRWVGGLLRGDVVGGVAEGLVKLAERSS</sequence>
<evidence type="ECO:0000256" key="7">
    <source>
        <dbReference type="ARBA" id="ARBA00042722"/>
    </source>
</evidence>
<proteinExistence type="inferred from homology"/>
<evidence type="ECO:0000256" key="1">
    <source>
        <dbReference type="ARBA" id="ARBA00010702"/>
    </source>
</evidence>
<evidence type="ECO:0000313" key="13">
    <source>
        <dbReference type="Proteomes" id="UP001610334"/>
    </source>
</evidence>
<evidence type="ECO:0000256" key="10">
    <source>
        <dbReference type="ARBA" id="ARBA00043193"/>
    </source>
</evidence>
<dbReference type="PANTHER" id="PTHR16222">
    <property type="entry name" value="ADP-RIBOSYLGLYCOHYDROLASE"/>
    <property type="match status" value="1"/>
</dbReference>
<keyword evidence="3" id="KW-0378">Hydrolase</keyword>
<evidence type="ECO:0000313" key="12">
    <source>
        <dbReference type="EMBL" id="KAL2816275.1"/>
    </source>
</evidence>
<evidence type="ECO:0000256" key="4">
    <source>
        <dbReference type="ARBA" id="ARBA00041057"/>
    </source>
</evidence>
<comment type="similarity">
    <text evidence="1">Belongs to the ADP-ribosylglycohydrolase family.</text>
</comment>
<evidence type="ECO:0000256" key="11">
    <source>
        <dbReference type="ARBA" id="ARBA00049015"/>
    </source>
</evidence>
<evidence type="ECO:0000256" key="2">
    <source>
        <dbReference type="ARBA" id="ARBA00012255"/>
    </source>
</evidence>
<evidence type="ECO:0000256" key="9">
    <source>
        <dbReference type="ARBA" id="ARBA00043187"/>
    </source>
</evidence>
<evidence type="ECO:0000256" key="8">
    <source>
        <dbReference type="ARBA" id="ARBA00042850"/>
    </source>
</evidence>
<name>A0ABR4HLC6_9EURO</name>
<evidence type="ECO:0000256" key="5">
    <source>
        <dbReference type="ARBA" id="ARBA00042398"/>
    </source>
</evidence>
<dbReference type="InterPro" id="IPR036705">
    <property type="entry name" value="Ribosyl_crysJ1_sf"/>
</dbReference>
<accession>A0ABR4HLC6</accession>
<evidence type="ECO:0000256" key="6">
    <source>
        <dbReference type="ARBA" id="ARBA00042471"/>
    </source>
</evidence>
<gene>
    <name evidence="12" type="ORF">BJX63DRAFT_430284</name>
</gene>
<dbReference type="PANTHER" id="PTHR16222:SF24">
    <property type="entry name" value="ADP-RIBOSYLHYDROLASE ARH3"/>
    <property type="match status" value="1"/>
</dbReference>
<dbReference type="EMBL" id="JBFXLT010000023">
    <property type="protein sequence ID" value="KAL2816275.1"/>
    <property type="molecule type" value="Genomic_DNA"/>
</dbReference>
<comment type="caution">
    <text evidence="12">The sequence shown here is derived from an EMBL/GenBank/DDBJ whole genome shotgun (WGS) entry which is preliminary data.</text>
</comment>
<dbReference type="EC" id="3.2.1.143" evidence="2"/>
<evidence type="ECO:0000256" key="3">
    <source>
        <dbReference type="ARBA" id="ARBA00022801"/>
    </source>
</evidence>
<dbReference type="InterPro" id="IPR005502">
    <property type="entry name" value="Ribosyl_crysJ1"/>
</dbReference>
<dbReference type="SUPFAM" id="SSF101478">
    <property type="entry name" value="ADP-ribosylglycohydrolase"/>
    <property type="match status" value="1"/>
</dbReference>
<dbReference type="InterPro" id="IPR050792">
    <property type="entry name" value="ADP-ribosylglycohydrolase"/>
</dbReference>
<dbReference type="Gene3D" id="1.10.4080.10">
    <property type="entry name" value="ADP-ribosylation/Crystallin J1"/>
    <property type="match status" value="1"/>
</dbReference>
<keyword evidence="13" id="KW-1185">Reference proteome</keyword>
<dbReference type="Proteomes" id="UP001610334">
    <property type="component" value="Unassembled WGS sequence"/>
</dbReference>
<protein>
    <recommendedName>
        <fullName evidence="4">ADP-ribosylhydrolase ARH3</fullName>
        <ecNumber evidence="2">3.2.1.143</ecNumber>
    </recommendedName>
    <alternativeName>
        <fullName evidence="5">ADP-ribose glycohydrolase ARH3</fullName>
    </alternativeName>
    <alternativeName>
        <fullName evidence="6">ADP-ribosylhydrolase 3</fullName>
    </alternativeName>
    <alternativeName>
        <fullName evidence="9">O-acetyl-ADP-ribose deacetylase ARH3</fullName>
    </alternativeName>
    <alternativeName>
        <fullName evidence="10">Poly(ADP-ribose) glycohydrolase ARH3</fullName>
    </alternativeName>
    <alternativeName>
        <fullName evidence="8">[Protein ADP-ribosylarginine] hydrolase-like protein 2</fullName>
    </alternativeName>
    <alternativeName>
        <fullName evidence="7">[Protein ADP-ribosylserine] hydrolase</fullName>
    </alternativeName>
</protein>